<comment type="caution">
    <text evidence="2">The sequence shown here is derived from an EMBL/GenBank/DDBJ whole genome shotgun (WGS) entry which is preliminary data.</text>
</comment>
<feature type="compositionally biased region" description="Basic and acidic residues" evidence="1">
    <location>
        <begin position="18"/>
        <end position="40"/>
    </location>
</feature>
<evidence type="ECO:0000313" key="2">
    <source>
        <dbReference type="EMBL" id="KAK3727650.1"/>
    </source>
</evidence>
<dbReference type="Proteomes" id="UP001283361">
    <property type="component" value="Unassembled WGS sequence"/>
</dbReference>
<accession>A0AAE1CQ80</accession>
<feature type="compositionally biased region" description="Basic and acidic residues" evidence="1">
    <location>
        <begin position="50"/>
        <end position="67"/>
    </location>
</feature>
<proteinExistence type="predicted"/>
<sequence length="107" mass="11978">MPILLILFSVDEAPRDASLNKKASEKHPLPVDALIDKTNKMDLSGYGKKTSCESTEKKNRPTQETKGRRGKKRALSKADNSEFEITNSQEYETSRKKASTVHKDLAV</sequence>
<dbReference type="EMBL" id="JAWDGP010007236">
    <property type="protein sequence ID" value="KAK3727650.1"/>
    <property type="molecule type" value="Genomic_DNA"/>
</dbReference>
<keyword evidence="3" id="KW-1185">Reference proteome</keyword>
<dbReference type="AlphaFoldDB" id="A0AAE1CQ80"/>
<organism evidence="2 3">
    <name type="scientific">Elysia crispata</name>
    <name type="common">lettuce slug</name>
    <dbReference type="NCBI Taxonomy" id="231223"/>
    <lineage>
        <taxon>Eukaryota</taxon>
        <taxon>Metazoa</taxon>
        <taxon>Spiralia</taxon>
        <taxon>Lophotrochozoa</taxon>
        <taxon>Mollusca</taxon>
        <taxon>Gastropoda</taxon>
        <taxon>Heterobranchia</taxon>
        <taxon>Euthyneura</taxon>
        <taxon>Panpulmonata</taxon>
        <taxon>Sacoglossa</taxon>
        <taxon>Placobranchoidea</taxon>
        <taxon>Plakobranchidae</taxon>
        <taxon>Elysia</taxon>
    </lineage>
</organism>
<reference evidence="2" key="1">
    <citation type="journal article" date="2023" name="G3 (Bethesda)">
        <title>A reference genome for the long-term kleptoplast-retaining sea slug Elysia crispata morphotype clarki.</title>
        <authorList>
            <person name="Eastman K.E."/>
            <person name="Pendleton A.L."/>
            <person name="Shaikh M.A."/>
            <person name="Suttiyut T."/>
            <person name="Ogas R."/>
            <person name="Tomko P."/>
            <person name="Gavelis G."/>
            <person name="Widhalm J.R."/>
            <person name="Wisecaver J.H."/>
        </authorList>
    </citation>
    <scope>NUCLEOTIDE SEQUENCE</scope>
    <source>
        <strain evidence="2">ECLA1</strain>
    </source>
</reference>
<evidence type="ECO:0000256" key="1">
    <source>
        <dbReference type="SAM" id="MobiDB-lite"/>
    </source>
</evidence>
<evidence type="ECO:0000313" key="3">
    <source>
        <dbReference type="Proteomes" id="UP001283361"/>
    </source>
</evidence>
<protein>
    <submittedName>
        <fullName evidence="2">Uncharacterized protein</fullName>
    </submittedName>
</protein>
<gene>
    <name evidence="2" type="ORF">RRG08_032609</name>
</gene>
<feature type="region of interest" description="Disordered" evidence="1">
    <location>
        <begin position="18"/>
        <end position="107"/>
    </location>
</feature>
<name>A0AAE1CQ80_9GAST</name>